<accession>A0A316WFF7</accession>
<comment type="caution">
    <text evidence="1">The sequence shown here is derived from an EMBL/GenBank/DDBJ whole genome shotgun (WGS) entry which is preliminary data.</text>
</comment>
<dbReference type="Proteomes" id="UP000236413">
    <property type="component" value="Unassembled WGS sequence"/>
</dbReference>
<gene>
    <name evidence="1" type="ORF">C1634_021105</name>
</gene>
<dbReference type="RefSeq" id="WP_103232597.1">
    <property type="nucleotide sequence ID" value="NZ_PPEG02000009.1"/>
</dbReference>
<dbReference type="EMBL" id="PPEG02000009">
    <property type="protein sequence ID" value="PWN59103.1"/>
    <property type="molecule type" value="Genomic_DNA"/>
</dbReference>
<dbReference type="AlphaFoldDB" id="A0A316WFF7"/>
<evidence type="ECO:0000313" key="2">
    <source>
        <dbReference type="Proteomes" id="UP000236413"/>
    </source>
</evidence>
<dbReference type="PROSITE" id="PS51257">
    <property type="entry name" value="PROKAR_LIPOPROTEIN"/>
    <property type="match status" value="1"/>
</dbReference>
<protein>
    <submittedName>
        <fullName evidence="1">Uncharacterized protein</fullName>
    </submittedName>
</protein>
<name>A0A316WFF7_9FLAO</name>
<reference evidence="1 2" key="1">
    <citation type="submission" date="2018-04" db="EMBL/GenBank/DDBJ databases">
        <title>Chryseobacterium oncorhynchi 701B-08T from rainbow trout, and Chryseobacterium viscerum 687B-08T from diseased fish.</title>
        <authorList>
            <person name="Jeong J.-J."/>
            <person name="Lee Y.J."/>
            <person name="Pathiraja D."/>
            <person name="Park B."/>
            <person name="Choi I.-G."/>
            <person name="Kim K.D."/>
        </authorList>
    </citation>
    <scope>NUCLEOTIDE SEQUENCE [LARGE SCALE GENOMIC DNA]</scope>
    <source>
        <strain evidence="1 2">687B-08</strain>
    </source>
</reference>
<evidence type="ECO:0000313" key="1">
    <source>
        <dbReference type="EMBL" id="PWN59103.1"/>
    </source>
</evidence>
<sequence>MKHLSLFIVIAWVLLSCSENSQKTKSMDFGSFTFQAPKDWNRLKTDAYDSNAGIIVTKNNDSIFYDYGPYSSSLEEPTNAIISRKDLNELLKVNPEADTTAFMILNANANQEDFIKSKITYKKIDGYKAKILEPKQVGKGMAGVYIDSIKTGSLGKIRFNLYGTNLTKESQNELLKAIHTLRFTKQNDR</sequence>
<organism evidence="1 2">
    <name type="scientific">Chryseobacterium viscerum</name>
    <dbReference type="NCBI Taxonomy" id="1037377"/>
    <lineage>
        <taxon>Bacteria</taxon>
        <taxon>Pseudomonadati</taxon>
        <taxon>Bacteroidota</taxon>
        <taxon>Flavobacteriia</taxon>
        <taxon>Flavobacteriales</taxon>
        <taxon>Weeksellaceae</taxon>
        <taxon>Chryseobacterium group</taxon>
        <taxon>Chryseobacterium</taxon>
    </lineage>
</organism>
<proteinExistence type="predicted"/>